<dbReference type="InterPro" id="IPR019183">
    <property type="entry name" value="NAA25_NatB_aux_su"/>
</dbReference>
<dbReference type="AlphaFoldDB" id="A0A0C9W198"/>
<evidence type="ECO:0000313" key="4">
    <source>
        <dbReference type="Proteomes" id="UP000054279"/>
    </source>
</evidence>
<feature type="compositionally biased region" description="Basic and acidic residues" evidence="2">
    <location>
        <begin position="313"/>
        <end position="335"/>
    </location>
</feature>
<evidence type="ECO:0000313" key="3">
    <source>
        <dbReference type="EMBL" id="KIJ44736.1"/>
    </source>
</evidence>
<reference evidence="3 4" key="1">
    <citation type="submission" date="2014-06" db="EMBL/GenBank/DDBJ databases">
        <title>Evolutionary Origins and Diversification of the Mycorrhizal Mutualists.</title>
        <authorList>
            <consortium name="DOE Joint Genome Institute"/>
            <consortium name="Mycorrhizal Genomics Consortium"/>
            <person name="Kohler A."/>
            <person name="Kuo A."/>
            <person name="Nagy L.G."/>
            <person name="Floudas D."/>
            <person name="Copeland A."/>
            <person name="Barry K.W."/>
            <person name="Cichocki N."/>
            <person name="Veneault-Fourrey C."/>
            <person name="LaButti K."/>
            <person name="Lindquist E.A."/>
            <person name="Lipzen A."/>
            <person name="Lundell T."/>
            <person name="Morin E."/>
            <person name="Murat C."/>
            <person name="Riley R."/>
            <person name="Ohm R."/>
            <person name="Sun H."/>
            <person name="Tunlid A."/>
            <person name="Henrissat B."/>
            <person name="Grigoriev I.V."/>
            <person name="Hibbett D.S."/>
            <person name="Martin F."/>
        </authorList>
    </citation>
    <scope>NUCLEOTIDE SEQUENCE [LARGE SCALE GENOMIC DNA]</scope>
    <source>
        <strain evidence="3 4">SS14</strain>
    </source>
</reference>
<dbReference type="EMBL" id="KN837115">
    <property type="protein sequence ID" value="KIJ44736.1"/>
    <property type="molecule type" value="Genomic_DNA"/>
</dbReference>
<dbReference type="HOGENOM" id="CLU_008075_1_0_1"/>
<proteinExistence type="inferred from homology"/>
<dbReference type="Pfam" id="PF09797">
    <property type="entry name" value="NatB_MDM20"/>
    <property type="match status" value="1"/>
</dbReference>
<keyword evidence="4" id="KW-1185">Reference proteome</keyword>
<evidence type="ECO:0000256" key="1">
    <source>
        <dbReference type="ARBA" id="ARBA00006298"/>
    </source>
</evidence>
<evidence type="ECO:0000256" key="2">
    <source>
        <dbReference type="SAM" id="MobiDB-lite"/>
    </source>
</evidence>
<organism evidence="3 4">
    <name type="scientific">Sphaerobolus stellatus (strain SS14)</name>
    <dbReference type="NCBI Taxonomy" id="990650"/>
    <lineage>
        <taxon>Eukaryota</taxon>
        <taxon>Fungi</taxon>
        <taxon>Dikarya</taxon>
        <taxon>Basidiomycota</taxon>
        <taxon>Agaricomycotina</taxon>
        <taxon>Agaricomycetes</taxon>
        <taxon>Phallomycetidae</taxon>
        <taxon>Geastrales</taxon>
        <taxon>Sphaerobolaceae</taxon>
        <taxon>Sphaerobolus</taxon>
    </lineage>
</organism>
<dbReference type="SUPFAM" id="SSF48452">
    <property type="entry name" value="TPR-like"/>
    <property type="match status" value="1"/>
</dbReference>
<dbReference type="PANTHER" id="PTHR22767:SF3">
    <property type="entry name" value="N-ALPHA-ACETYLTRANSFERASE 25, NATB AUXILIARY SUBUNIT"/>
    <property type="match status" value="1"/>
</dbReference>
<protein>
    <submittedName>
        <fullName evidence="3">Uncharacterized protein</fullName>
    </submittedName>
</protein>
<dbReference type="GO" id="GO:0031416">
    <property type="term" value="C:NatB complex"/>
    <property type="evidence" value="ECO:0007669"/>
    <property type="project" value="TreeGrafter"/>
</dbReference>
<sequence length="974" mass="111634">MSLQERQVKPIYDALETGSLKAALQTCNKILKKQPNNDLVKALKALTLVRSNKNEESSTLCDEILARKPTEDIVLATLSHSLRNLGRHEDVTAMYDEAYKKQPNNEELGAQTFMANAKISNWKVAQQVSTKMHKMFKDDRYLYWSIMAAVLQANDPHTPAPTRSMLFGLSLRLIETAQTSSFTTPDRFYLHLSILFEMGRLSEAHKLLSTPAGQHLCATSLVIDEVRSQVAVKRNVWKAEGELAKERLEGMQDAEKQEEQEQEQEENRRDRNWLTFLAFLDSVFSKQSEFSLKATIPELDRIRDPKEVIREKQLEEEDKTERERMRVKMGAKEEKEEPEVIETTLEERVKDAKAFLEKLADKDGSEERGSLLALLELERRIRDESELPSEEGVYVRFLARYLQTFGSKPSCYDDSRPYVASLTELEIQQFRTVLDDIPANTSTEANVRRLINTIKLRRITLSPSEITLESETEAAEQYVKYYHDALPIGKSLPVTDLQPADDLAVLAAEVYVSMWTLSGNISYISTAAIFLESALRRSKHNYQFRIMLIRLYRLLATPGLALDHYRTLNPRQMQTDTLSHLILSRAATFSLASIGDLTMPNECLEASQIYTSNSSETAEMIARAFSHEKYSQVQDFILFEDRLDNSLQRDLTKMEHVRMRLTHEPAVPETIDVELLEFRFIFDRIHHDNRDFTILPNHQPRGQSFDQQTVLGGVHPAFGWLEFWLKIYVRALSQASDYDENAKDKTVDPVYLKLVPQMEDLRPLQERVSRASEEELAELTQDEKAFWQYTSALAEWLEPHHAATRPPKLKANGEEVVRMEPLPAPEWSDPPEAVTKYFQDAITRLAEVGDGKHLPWEALHIAQLAQEAFVLFTIQTQRFKVTTKKKADHLTQVLKTLRADATASLKILSENLQKLGESESSLEKRRAMTVDAERVVPKLDHDFAFETSKRITDARKRIFDGMAKGIIKISTTHS</sequence>
<gene>
    <name evidence="3" type="ORF">M422DRAFT_75274</name>
</gene>
<feature type="region of interest" description="Disordered" evidence="2">
    <location>
        <begin position="249"/>
        <end position="268"/>
    </location>
</feature>
<dbReference type="OrthoDB" id="1874341at2759"/>
<feature type="region of interest" description="Disordered" evidence="2">
    <location>
        <begin position="313"/>
        <end position="340"/>
    </location>
</feature>
<comment type="similarity">
    <text evidence="1">Belongs to the MDM20/NAA25 family.</text>
</comment>
<dbReference type="PANTHER" id="PTHR22767">
    <property type="entry name" value="N-TERMINAL ACETYLTRANSFERASE-RELATED"/>
    <property type="match status" value="1"/>
</dbReference>
<dbReference type="Proteomes" id="UP000054279">
    <property type="component" value="Unassembled WGS sequence"/>
</dbReference>
<accession>A0A0C9W198</accession>
<name>A0A0C9W198_SPHS4</name>
<dbReference type="InterPro" id="IPR011990">
    <property type="entry name" value="TPR-like_helical_dom_sf"/>
</dbReference>
<dbReference type="Gene3D" id="1.25.40.1040">
    <property type="match status" value="1"/>
</dbReference>